<keyword evidence="2" id="KW-1185">Reference proteome</keyword>
<evidence type="ECO:0000313" key="2">
    <source>
        <dbReference type="Proteomes" id="UP000011693"/>
    </source>
</evidence>
<gene>
    <name evidence="1" type="ORF">C482_18712</name>
</gene>
<name>M0A740_9EURY</name>
<reference evidence="1 2" key="1">
    <citation type="journal article" date="2014" name="PLoS Genet.">
        <title>Phylogenetically driven sequencing of extremely halophilic archaea reveals strategies for static and dynamic osmo-response.</title>
        <authorList>
            <person name="Becker E.A."/>
            <person name="Seitzer P.M."/>
            <person name="Tritt A."/>
            <person name="Larsen D."/>
            <person name="Krusor M."/>
            <person name="Yao A.I."/>
            <person name="Wu D."/>
            <person name="Madern D."/>
            <person name="Eisen J.A."/>
            <person name="Darling A.E."/>
            <person name="Facciotti M.T."/>
        </authorList>
    </citation>
    <scope>NUCLEOTIDE SEQUENCE [LARGE SCALE GENOMIC DNA]</scope>
    <source>
        <strain evidence="1 2">JCM 10990</strain>
    </source>
</reference>
<evidence type="ECO:0000313" key="1">
    <source>
        <dbReference type="EMBL" id="ELY94369.1"/>
    </source>
</evidence>
<proteinExistence type="predicted"/>
<dbReference type="Proteomes" id="UP000011693">
    <property type="component" value="Unassembled WGS sequence"/>
</dbReference>
<accession>M0A740</accession>
<sequence length="74" mass="7896">MTGNLIHRDFADREQSLYTATTVITTVLSTPDTEIAEDGGAATVARGNRNTCEYATNAKRNIAIAGRCGYGTEV</sequence>
<dbReference type="STRING" id="1227492.C482_18712"/>
<dbReference type="AlphaFoldDB" id="M0A740"/>
<dbReference type="EMBL" id="AOIN01000096">
    <property type="protein sequence ID" value="ELY94369.1"/>
    <property type="molecule type" value="Genomic_DNA"/>
</dbReference>
<comment type="caution">
    <text evidence="1">The sequence shown here is derived from an EMBL/GenBank/DDBJ whole genome shotgun (WGS) entry which is preliminary data.</text>
</comment>
<protein>
    <submittedName>
        <fullName evidence="1">Uncharacterized protein</fullName>
    </submittedName>
</protein>
<organism evidence="1 2">
    <name type="scientific">Natrialba chahannaoensis JCM 10990</name>
    <dbReference type="NCBI Taxonomy" id="1227492"/>
    <lineage>
        <taxon>Archaea</taxon>
        <taxon>Methanobacteriati</taxon>
        <taxon>Methanobacteriota</taxon>
        <taxon>Stenosarchaea group</taxon>
        <taxon>Halobacteria</taxon>
        <taxon>Halobacteriales</taxon>
        <taxon>Natrialbaceae</taxon>
        <taxon>Natrialba</taxon>
    </lineage>
</organism>